<proteinExistence type="inferred from homology"/>
<dbReference type="Gene3D" id="1.10.3720.10">
    <property type="entry name" value="MetI-like"/>
    <property type="match status" value="1"/>
</dbReference>
<evidence type="ECO:0000259" key="8">
    <source>
        <dbReference type="PROSITE" id="PS50928"/>
    </source>
</evidence>
<accession>A0ABT4Q3X7</accession>
<protein>
    <submittedName>
        <fullName evidence="9">Sugar ABC transporter permease</fullName>
    </submittedName>
</protein>
<evidence type="ECO:0000256" key="6">
    <source>
        <dbReference type="ARBA" id="ARBA00023136"/>
    </source>
</evidence>
<evidence type="ECO:0000256" key="3">
    <source>
        <dbReference type="ARBA" id="ARBA00022475"/>
    </source>
</evidence>
<name>A0ABT4Q3X7_9BACL</name>
<organism evidence="9 10">
    <name type="scientific">Paenibacillus gyeongsangnamensis</name>
    <dbReference type="NCBI Taxonomy" id="3388067"/>
    <lineage>
        <taxon>Bacteria</taxon>
        <taxon>Bacillati</taxon>
        <taxon>Bacillota</taxon>
        <taxon>Bacilli</taxon>
        <taxon>Bacillales</taxon>
        <taxon>Paenibacillaceae</taxon>
        <taxon>Paenibacillus</taxon>
    </lineage>
</organism>
<keyword evidence="6 7" id="KW-0472">Membrane</keyword>
<feature type="transmembrane region" description="Helical" evidence="7">
    <location>
        <begin position="114"/>
        <end position="135"/>
    </location>
</feature>
<comment type="caution">
    <text evidence="9">The sequence shown here is derived from an EMBL/GenBank/DDBJ whole genome shotgun (WGS) entry which is preliminary data.</text>
</comment>
<feature type="transmembrane region" description="Helical" evidence="7">
    <location>
        <begin position="293"/>
        <end position="314"/>
    </location>
</feature>
<dbReference type="SUPFAM" id="SSF160964">
    <property type="entry name" value="MalF N-terminal region-like"/>
    <property type="match status" value="1"/>
</dbReference>
<comment type="similarity">
    <text evidence="7">Belongs to the binding-protein-dependent transport system permease family.</text>
</comment>
<feature type="transmembrane region" description="Helical" evidence="7">
    <location>
        <begin position="177"/>
        <end position="197"/>
    </location>
</feature>
<evidence type="ECO:0000256" key="4">
    <source>
        <dbReference type="ARBA" id="ARBA00022692"/>
    </source>
</evidence>
<feature type="transmembrane region" description="Helical" evidence="7">
    <location>
        <begin position="81"/>
        <end position="102"/>
    </location>
</feature>
<dbReference type="InterPro" id="IPR051393">
    <property type="entry name" value="ABC_transporter_permease"/>
</dbReference>
<keyword evidence="10" id="KW-1185">Reference proteome</keyword>
<evidence type="ECO:0000256" key="5">
    <source>
        <dbReference type="ARBA" id="ARBA00022989"/>
    </source>
</evidence>
<feature type="transmembrane region" description="Helical" evidence="7">
    <location>
        <begin position="236"/>
        <end position="257"/>
    </location>
</feature>
<gene>
    <name evidence="9" type="ORF">O9H85_03865</name>
</gene>
<evidence type="ECO:0000256" key="2">
    <source>
        <dbReference type="ARBA" id="ARBA00022448"/>
    </source>
</evidence>
<dbReference type="PANTHER" id="PTHR30193">
    <property type="entry name" value="ABC TRANSPORTER PERMEASE PROTEIN"/>
    <property type="match status" value="1"/>
</dbReference>
<dbReference type="PROSITE" id="PS50928">
    <property type="entry name" value="ABC_TM1"/>
    <property type="match status" value="1"/>
</dbReference>
<evidence type="ECO:0000313" key="10">
    <source>
        <dbReference type="Proteomes" id="UP001527882"/>
    </source>
</evidence>
<evidence type="ECO:0000313" key="9">
    <source>
        <dbReference type="EMBL" id="MCZ8511583.1"/>
    </source>
</evidence>
<sequence>MLNRKLTRRSTNRYDNTAYLYLLPAFLLLGIFTIYPIINTFITSFKDNFQFLTGNFAGINLSNYIKIIGDSTFRRALLNTFFIAFVCVPATILISLILALCLNSVKRLQGLYLTLFYLPQVTNVIASGLVFSFIFNTHFGLINMVLGWFGIHPVAWISGEGIVGSPERYNQAYARSLFILFVYSVWEGLSLHVLLFMRGLQNINKEYYEAAQVDGASRWRMIRSITLPLLSPTTSFLFVTSIIFAFRAYASVVALFGKTYGPPGDDSKMMITLVGYIMDSLGDYLSPGAISSAGAAAVVLVLMVMVVVFVQLFLMKRWVHYQ</sequence>
<dbReference type="PANTHER" id="PTHR30193:SF37">
    <property type="entry name" value="INNER MEMBRANE ABC TRANSPORTER PERMEASE PROTEIN YCJO"/>
    <property type="match status" value="1"/>
</dbReference>
<feature type="transmembrane region" description="Helical" evidence="7">
    <location>
        <begin position="20"/>
        <end position="38"/>
    </location>
</feature>
<dbReference type="Pfam" id="PF00528">
    <property type="entry name" value="BPD_transp_1"/>
    <property type="match status" value="1"/>
</dbReference>
<keyword evidence="5 7" id="KW-1133">Transmembrane helix</keyword>
<evidence type="ECO:0000256" key="1">
    <source>
        <dbReference type="ARBA" id="ARBA00004651"/>
    </source>
</evidence>
<reference evidence="9 10" key="1">
    <citation type="submission" date="2022-12" db="EMBL/GenBank/DDBJ databases">
        <title>Draft genome sequence of Paenibacillus sp. dW9.</title>
        <authorList>
            <person name="Choi E.-W."/>
            <person name="Kim D.-U."/>
        </authorList>
    </citation>
    <scope>NUCLEOTIDE SEQUENCE [LARGE SCALE GENOMIC DNA]</scope>
    <source>
        <strain evidence="10">dW9</strain>
    </source>
</reference>
<comment type="subcellular location">
    <subcellularLocation>
        <location evidence="1 7">Cell membrane</location>
        <topology evidence="1 7">Multi-pass membrane protein</topology>
    </subcellularLocation>
</comment>
<dbReference type="RefSeq" id="WP_269879981.1">
    <property type="nucleotide sequence ID" value="NZ_JAQAGZ010000002.1"/>
</dbReference>
<dbReference type="SUPFAM" id="SSF161098">
    <property type="entry name" value="MetI-like"/>
    <property type="match status" value="1"/>
</dbReference>
<dbReference type="InterPro" id="IPR000515">
    <property type="entry name" value="MetI-like"/>
</dbReference>
<feature type="transmembrane region" description="Helical" evidence="7">
    <location>
        <begin position="141"/>
        <end position="165"/>
    </location>
</feature>
<dbReference type="InterPro" id="IPR035906">
    <property type="entry name" value="MetI-like_sf"/>
</dbReference>
<dbReference type="Proteomes" id="UP001527882">
    <property type="component" value="Unassembled WGS sequence"/>
</dbReference>
<dbReference type="CDD" id="cd06261">
    <property type="entry name" value="TM_PBP2"/>
    <property type="match status" value="1"/>
</dbReference>
<evidence type="ECO:0000256" key="7">
    <source>
        <dbReference type="RuleBase" id="RU363032"/>
    </source>
</evidence>
<keyword evidence="4 7" id="KW-0812">Transmembrane</keyword>
<dbReference type="EMBL" id="JAQAGZ010000002">
    <property type="protein sequence ID" value="MCZ8511583.1"/>
    <property type="molecule type" value="Genomic_DNA"/>
</dbReference>
<feature type="domain" description="ABC transmembrane type-1" evidence="8">
    <location>
        <begin position="77"/>
        <end position="311"/>
    </location>
</feature>
<keyword evidence="3" id="KW-1003">Cell membrane</keyword>
<keyword evidence="2 7" id="KW-0813">Transport</keyword>